<evidence type="ECO:0000256" key="1">
    <source>
        <dbReference type="ARBA" id="ARBA00004141"/>
    </source>
</evidence>
<gene>
    <name evidence="7" type="ORF">M0R45_007572</name>
</gene>
<proteinExistence type="inferred from homology"/>
<evidence type="ECO:0000313" key="8">
    <source>
        <dbReference type="Proteomes" id="UP001457282"/>
    </source>
</evidence>
<organism evidence="7 8">
    <name type="scientific">Rubus argutus</name>
    <name type="common">Southern blackberry</name>
    <dbReference type="NCBI Taxonomy" id="59490"/>
    <lineage>
        <taxon>Eukaryota</taxon>
        <taxon>Viridiplantae</taxon>
        <taxon>Streptophyta</taxon>
        <taxon>Embryophyta</taxon>
        <taxon>Tracheophyta</taxon>
        <taxon>Spermatophyta</taxon>
        <taxon>Magnoliopsida</taxon>
        <taxon>eudicotyledons</taxon>
        <taxon>Gunneridae</taxon>
        <taxon>Pentapetalae</taxon>
        <taxon>rosids</taxon>
        <taxon>fabids</taxon>
        <taxon>Rosales</taxon>
        <taxon>Rosaceae</taxon>
        <taxon>Rosoideae</taxon>
        <taxon>Rosoideae incertae sedis</taxon>
        <taxon>Rubus</taxon>
    </lineage>
</organism>
<name>A0AAW1Y120_RUBAR</name>
<protein>
    <recommendedName>
        <fullName evidence="9">PXMP2/4 family protein 4</fullName>
    </recommendedName>
</protein>
<evidence type="ECO:0000256" key="4">
    <source>
        <dbReference type="ARBA" id="ARBA00022989"/>
    </source>
</evidence>
<evidence type="ECO:0000256" key="6">
    <source>
        <dbReference type="RuleBase" id="RU363053"/>
    </source>
</evidence>
<dbReference type="PANTHER" id="PTHR11266">
    <property type="entry name" value="PEROXISOMAL MEMBRANE PROTEIN 2, PXMP2 MPV17"/>
    <property type="match status" value="1"/>
</dbReference>
<evidence type="ECO:0000256" key="5">
    <source>
        <dbReference type="ARBA" id="ARBA00023136"/>
    </source>
</evidence>
<keyword evidence="4 6" id="KW-1133">Transmembrane helix</keyword>
<keyword evidence="3 6" id="KW-0812">Transmembrane</keyword>
<reference evidence="7 8" key="1">
    <citation type="journal article" date="2023" name="G3 (Bethesda)">
        <title>A chromosome-length genome assembly and annotation of blackberry (Rubus argutus, cv. 'Hillquist').</title>
        <authorList>
            <person name="Bruna T."/>
            <person name="Aryal R."/>
            <person name="Dudchenko O."/>
            <person name="Sargent D.J."/>
            <person name="Mead D."/>
            <person name="Buti M."/>
            <person name="Cavallini A."/>
            <person name="Hytonen T."/>
            <person name="Andres J."/>
            <person name="Pham M."/>
            <person name="Weisz D."/>
            <person name="Mascagni F."/>
            <person name="Usai G."/>
            <person name="Natali L."/>
            <person name="Bassil N."/>
            <person name="Fernandez G.E."/>
            <person name="Lomsadze A."/>
            <person name="Armour M."/>
            <person name="Olukolu B."/>
            <person name="Poorten T."/>
            <person name="Britton C."/>
            <person name="Davik J."/>
            <person name="Ashrafi H."/>
            <person name="Aiden E.L."/>
            <person name="Borodovsky M."/>
            <person name="Worthington M."/>
        </authorList>
    </citation>
    <scope>NUCLEOTIDE SEQUENCE [LARGE SCALE GENOMIC DNA]</scope>
    <source>
        <strain evidence="7">PI 553951</strain>
    </source>
</reference>
<dbReference type="GO" id="GO:0016020">
    <property type="term" value="C:membrane"/>
    <property type="evidence" value="ECO:0007669"/>
    <property type="project" value="UniProtKB-SubCell"/>
</dbReference>
<dbReference type="PANTHER" id="PTHR11266:SF18">
    <property type="entry name" value="OS12G0508100 PROTEIN"/>
    <property type="match status" value="1"/>
</dbReference>
<comment type="caution">
    <text evidence="7">The sequence shown here is derived from an EMBL/GenBank/DDBJ whole genome shotgun (WGS) entry which is preliminary data.</text>
</comment>
<evidence type="ECO:0000256" key="3">
    <source>
        <dbReference type="ARBA" id="ARBA00022692"/>
    </source>
</evidence>
<keyword evidence="8" id="KW-1185">Reference proteome</keyword>
<dbReference type="AlphaFoldDB" id="A0AAW1Y120"/>
<feature type="transmembrane region" description="Helical" evidence="6">
    <location>
        <begin position="122"/>
        <end position="140"/>
    </location>
</feature>
<accession>A0AAW1Y120</accession>
<comment type="subcellular location">
    <subcellularLocation>
        <location evidence="1">Membrane</location>
        <topology evidence="1">Multi-pass membrane protein</topology>
    </subcellularLocation>
</comment>
<evidence type="ECO:0000313" key="7">
    <source>
        <dbReference type="EMBL" id="KAK9941879.1"/>
    </source>
</evidence>
<evidence type="ECO:0008006" key="9">
    <source>
        <dbReference type="Google" id="ProtNLM"/>
    </source>
</evidence>
<dbReference type="InterPro" id="IPR007248">
    <property type="entry name" value="Mpv17_PMP22"/>
</dbReference>
<sequence>MSGALRRNTTLTRLIHKHSLTDPIRPPTAQLQSKAYLRKAKDYDLSPSLFSSAFCSAKSSSSSASAATASFPKTGFVGWYLGLVKNRPILTKSVTAALIYTAADLSSQTIAKSDSYDPVRTLRMAGYGMVILGPSMHFWFNFMAKLFPKRDMLSTLKKMAMGQGLYGPTMTVVFFSVNAFLQGENGREVFDRLKRDLFPTLLRGVMYWPMCDFITFRFIPVHLQTLVSNGFAYLWTVYLTYMASREKAVVIASN</sequence>
<dbReference type="GO" id="GO:0005737">
    <property type="term" value="C:cytoplasm"/>
    <property type="evidence" value="ECO:0007669"/>
    <property type="project" value="TreeGrafter"/>
</dbReference>
<dbReference type="Proteomes" id="UP001457282">
    <property type="component" value="Unassembled WGS sequence"/>
</dbReference>
<dbReference type="Pfam" id="PF04117">
    <property type="entry name" value="Mpv17_PMP22"/>
    <property type="match status" value="1"/>
</dbReference>
<comment type="similarity">
    <text evidence="2 6">Belongs to the peroxisomal membrane protein PXMP2/4 family.</text>
</comment>
<keyword evidence="5 6" id="KW-0472">Membrane</keyword>
<dbReference type="EMBL" id="JBEDUW010000002">
    <property type="protein sequence ID" value="KAK9941879.1"/>
    <property type="molecule type" value="Genomic_DNA"/>
</dbReference>
<feature type="transmembrane region" description="Helical" evidence="6">
    <location>
        <begin position="160"/>
        <end position="181"/>
    </location>
</feature>
<evidence type="ECO:0000256" key="2">
    <source>
        <dbReference type="ARBA" id="ARBA00006824"/>
    </source>
</evidence>